<dbReference type="SMART" id="SM00897">
    <property type="entry name" value="FIST"/>
    <property type="match status" value="1"/>
</dbReference>
<sequence>MAGKIREIINEIIKQRSKGNPAIIEMTKAKFILKGINPDKFHVDSEDDQVIMEKLFKIAEQLNVKKSTYDDVNIKSVFSKKCVENEVVSDIKNQLDLFGIKLIVYFASSNFDQQLLSNLMQETFRDCIVVGCSTSGEIVSGKLLKDSVVAMAFNLNIISDVKVEVIEKMKEGLNIEEAFTSFEKYFNESLYTMNSKEYVGIILIDGVSKKEEKVMDMIGNRTNVFFIGGSAGDNCRFAKTHVCANGKAYSDSAVLVMLKINDNADFSIIKTQSFKCLDTKLVASKVNEENREVIEFNNKPAILAYADALGISSIEDAEKYFMTNPVGLLIGKNDMFVRSPQQVKGTSMLFYCSILKGMEVRLLQATNIIEDTKKAIEDKIQEFGKIDGIINFNCIERTLELERKNLEGQYGELFRDIPTIGFSCYGEEFIGHINQTSTMLAFRLKTNA</sequence>
<dbReference type="Proteomes" id="UP000033115">
    <property type="component" value="Chromosome"/>
</dbReference>
<organism evidence="3 4">
    <name type="scientific">Clostridium scatologenes</name>
    <dbReference type="NCBI Taxonomy" id="1548"/>
    <lineage>
        <taxon>Bacteria</taxon>
        <taxon>Bacillati</taxon>
        <taxon>Bacillota</taxon>
        <taxon>Clostridia</taxon>
        <taxon>Eubacteriales</taxon>
        <taxon>Clostridiaceae</taxon>
        <taxon>Clostridium</taxon>
    </lineage>
</organism>
<dbReference type="InterPro" id="IPR013702">
    <property type="entry name" value="FIST_domain_N"/>
</dbReference>
<dbReference type="AlphaFoldDB" id="A0A0E3K149"/>
<evidence type="ECO:0000259" key="1">
    <source>
        <dbReference type="SMART" id="SM00897"/>
    </source>
</evidence>
<evidence type="ECO:0000313" key="3">
    <source>
        <dbReference type="EMBL" id="AKA69620.1"/>
    </source>
</evidence>
<accession>A0A0E3K149</accession>
<dbReference type="STRING" id="1548.CSCA_2495"/>
<dbReference type="Pfam" id="PF08495">
    <property type="entry name" value="FIST"/>
    <property type="match status" value="1"/>
</dbReference>
<name>A0A0E3K149_CLOSL</name>
<keyword evidence="4" id="KW-1185">Reference proteome</keyword>
<dbReference type="KEGG" id="csq:CSCA_2495"/>
<evidence type="ECO:0008006" key="5">
    <source>
        <dbReference type="Google" id="ProtNLM"/>
    </source>
</evidence>
<reference evidence="3 4" key="1">
    <citation type="journal article" date="2015" name="J. Biotechnol.">
        <title>Complete genome sequence of a malodorant-producing acetogen, Clostridium scatologenes ATCC 25775(T).</title>
        <authorList>
            <person name="Zhu Z."/>
            <person name="Guo T."/>
            <person name="Zheng H."/>
            <person name="Song T."/>
            <person name="Ouyang P."/>
            <person name="Xie J."/>
        </authorList>
    </citation>
    <scope>NUCLEOTIDE SEQUENCE [LARGE SCALE GENOMIC DNA]</scope>
    <source>
        <strain evidence="3 4">ATCC 25775</strain>
    </source>
</reference>
<dbReference type="InterPro" id="IPR019494">
    <property type="entry name" value="FIST_C"/>
</dbReference>
<dbReference type="EMBL" id="CP009933">
    <property type="protein sequence ID" value="AKA69620.1"/>
    <property type="molecule type" value="Genomic_DNA"/>
</dbReference>
<feature type="domain" description="FIST" evidence="1">
    <location>
        <begin position="99"/>
        <end position="300"/>
    </location>
</feature>
<dbReference type="SMART" id="SM01204">
    <property type="entry name" value="FIST_C"/>
    <property type="match status" value="1"/>
</dbReference>
<dbReference type="HOGENOM" id="CLU_047108_1_0_9"/>
<protein>
    <recommendedName>
        <fullName evidence="5">FIST N domain protein</fullName>
    </recommendedName>
</protein>
<proteinExistence type="predicted"/>
<evidence type="ECO:0000259" key="2">
    <source>
        <dbReference type="SMART" id="SM01204"/>
    </source>
</evidence>
<dbReference type="PANTHER" id="PTHR40252">
    <property type="entry name" value="BLR0328 PROTEIN"/>
    <property type="match status" value="1"/>
</dbReference>
<feature type="domain" description="FIST C-domain" evidence="2">
    <location>
        <begin position="301"/>
        <end position="431"/>
    </location>
</feature>
<gene>
    <name evidence="3" type="ORF">CSCA_2495</name>
</gene>
<dbReference type="RefSeq" id="WP_029162641.1">
    <property type="nucleotide sequence ID" value="NZ_CP009933.1"/>
</dbReference>
<dbReference type="PANTHER" id="PTHR40252:SF2">
    <property type="entry name" value="BLR0328 PROTEIN"/>
    <property type="match status" value="1"/>
</dbReference>
<dbReference type="Pfam" id="PF10442">
    <property type="entry name" value="FIST_C"/>
    <property type="match status" value="1"/>
</dbReference>
<evidence type="ECO:0000313" key="4">
    <source>
        <dbReference type="Proteomes" id="UP000033115"/>
    </source>
</evidence>